<dbReference type="EMBL" id="CP002547">
    <property type="protein sequence ID" value="ADY56751.1"/>
    <property type="molecule type" value="Genomic_DNA"/>
</dbReference>
<keyword evidence="5 6" id="KW-0472">Membrane</keyword>
<evidence type="ECO:0000256" key="5">
    <source>
        <dbReference type="ARBA" id="ARBA00023136"/>
    </source>
</evidence>
<feature type="transmembrane region" description="Helical" evidence="6">
    <location>
        <begin position="323"/>
        <end position="346"/>
    </location>
</feature>
<feature type="transmembrane region" description="Helical" evidence="6">
    <location>
        <begin position="52"/>
        <end position="71"/>
    </location>
</feature>
<gene>
    <name evidence="7" type="ordered locus">Sgly_2466</name>
</gene>
<evidence type="ECO:0000256" key="6">
    <source>
        <dbReference type="SAM" id="Phobius"/>
    </source>
</evidence>
<feature type="transmembrane region" description="Helical" evidence="6">
    <location>
        <begin position="144"/>
        <end position="160"/>
    </location>
</feature>
<dbReference type="InterPro" id="IPR001182">
    <property type="entry name" value="FtsW/RodA"/>
</dbReference>
<dbReference type="Proteomes" id="UP000007488">
    <property type="component" value="Chromosome"/>
</dbReference>
<feature type="transmembrane region" description="Helical" evidence="6">
    <location>
        <begin position="190"/>
        <end position="207"/>
    </location>
</feature>
<dbReference type="HOGENOM" id="CLU_029243_2_0_9"/>
<dbReference type="GO" id="GO:0008360">
    <property type="term" value="P:regulation of cell shape"/>
    <property type="evidence" value="ECO:0007669"/>
    <property type="project" value="UniProtKB-KW"/>
</dbReference>
<dbReference type="NCBIfam" id="TIGR02210">
    <property type="entry name" value="rodA_shape"/>
    <property type="match status" value="1"/>
</dbReference>
<dbReference type="RefSeq" id="WP_013625616.1">
    <property type="nucleotide sequence ID" value="NC_015172.1"/>
</dbReference>
<dbReference type="GO" id="GO:0015648">
    <property type="term" value="F:lipid-linked peptidoglycan transporter activity"/>
    <property type="evidence" value="ECO:0007669"/>
    <property type="project" value="TreeGrafter"/>
</dbReference>
<evidence type="ECO:0000256" key="3">
    <source>
        <dbReference type="ARBA" id="ARBA00022960"/>
    </source>
</evidence>
<keyword evidence="4 6" id="KW-1133">Transmembrane helix</keyword>
<dbReference type="GO" id="GO:0032153">
    <property type="term" value="C:cell division site"/>
    <property type="evidence" value="ECO:0007669"/>
    <property type="project" value="TreeGrafter"/>
</dbReference>
<proteinExistence type="predicted"/>
<feature type="transmembrane region" description="Helical" evidence="6">
    <location>
        <begin position="166"/>
        <end position="183"/>
    </location>
</feature>
<keyword evidence="3" id="KW-0133">Cell shape</keyword>
<evidence type="ECO:0000313" key="7">
    <source>
        <dbReference type="EMBL" id="ADY56751.1"/>
    </source>
</evidence>
<reference evidence="7 8" key="1">
    <citation type="journal article" date="2011" name="Stand. Genomic Sci.">
        <title>Complete genome sequence of Syntrophobotulus glycolicus type strain (FlGlyR).</title>
        <authorList>
            <person name="Han C."/>
            <person name="Mwirichia R."/>
            <person name="Chertkov O."/>
            <person name="Held B."/>
            <person name="Lapidus A."/>
            <person name="Nolan M."/>
            <person name="Lucas S."/>
            <person name="Hammon N."/>
            <person name="Deshpande S."/>
            <person name="Cheng J.F."/>
            <person name="Tapia R."/>
            <person name="Goodwin L."/>
            <person name="Pitluck S."/>
            <person name="Huntemann M."/>
            <person name="Liolios K."/>
            <person name="Ivanova N."/>
            <person name="Pagani I."/>
            <person name="Mavromatis K."/>
            <person name="Ovchinikova G."/>
            <person name="Pati A."/>
            <person name="Chen A."/>
            <person name="Palaniappan K."/>
            <person name="Land M."/>
            <person name="Hauser L."/>
            <person name="Brambilla E.M."/>
            <person name="Rohde M."/>
            <person name="Spring S."/>
            <person name="Sikorski J."/>
            <person name="Goker M."/>
            <person name="Woyke T."/>
            <person name="Bristow J."/>
            <person name="Eisen J.A."/>
            <person name="Markowitz V."/>
            <person name="Hugenholtz P."/>
            <person name="Kyrpides N.C."/>
            <person name="Klenk H.P."/>
            <person name="Detter J.C."/>
        </authorList>
    </citation>
    <scope>NUCLEOTIDE SEQUENCE [LARGE SCALE GENOMIC DNA]</scope>
    <source>
        <strain evidence="8">DSM 8271 / FlGlyR</strain>
    </source>
</reference>
<dbReference type="eggNOG" id="COG0772">
    <property type="taxonomic scope" value="Bacteria"/>
</dbReference>
<sequence length="390" mass="42894">MRFKIDPRNFRGIDPVMVGVLLILLIASLFILSTASINVMSSDPYHYVKTQTIWIITGLVIVVVAALFDYTNLQKVNWWIYGGMLVLLALVFVIGESAKGAQRWIPVTENYGIQPSELAKVMIIVTFADFLSKRKGRLNTFREFIPAFLFVLPPMLLIFVQPDLGTALVFGAIFVGMMFVAGAHPLKFGGLILAVFLIAVCSIYFHVAKDLPGPLSYLEGMPIPLENYQLERLLVFINPEKSVSDDAYHVTQSIYAIGSGGFWGKGYRLGTQGQLNILPEHHTDFIFAIIGEEFGFIGTSSLILAYCILLLRCITIATKSKDTYGVLIITGVVSMITFHILVNIGMTSGIMPVTGVPLPFISSGGSFMWANMAAIGLVISVGLRGEKMMF</sequence>
<dbReference type="KEGG" id="sgy:Sgly_2466"/>
<evidence type="ECO:0000256" key="2">
    <source>
        <dbReference type="ARBA" id="ARBA00022692"/>
    </source>
</evidence>
<dbReference type="GO" id="GO:0005886">
    <property type="term" value="C:plasma membrane"/>
    <property type="evidence" value="ECO:0007669"/>
    <property type="project" value="TreeGrafter"/>
</dbReference>
<feature type="transmembrane region" description="Helical" evidence="6">
    <location>
        <begin position="366"/>
        <end position="383"/>
    </location>
</feature>
<dbReference type="InterPro" id="IPR011923">
    <property type="entry name" value="RodA/MrdB"/>
</dbReference>
<comment type="subcellular location">
    <subcellularLocation>
        <location evidence="1">Membrane</location>
        <topology evidence="1">Multi-pass membrane protein</topology>
    </subcellularLocation>
</comment>
<accession>F0SVH8</accession>
<feature type="transmembrane region" description="Helical" evidence="6">
    <location>
        <begin position="78"/>
        <end position="95"/>
    </location>
</feature>
<keyword evidence="8" id="KW-1185">Reference proteome</keyword>
<dbReference type="PANTHER" id="PTHR30474:SF1">
    <property type="entry name" value="PEPTIDOGLYCAN GLYCOSYLTRANSFERASE MRDB"/>
    <property type="match status" value="1"/>
</dbReference>
<feature type="transmembrane region" description="Helical" evidence="6">
    <location>
        <begin position="285"/>
        <end position="311"/>
    </location>
</feature>
<dbReference type="AlphaFoldDB" id="F0SVH8"/>
<dbReference type="OrthoDB" id="9812661at2"/>
<dbReference type="GO" id="GO:0051301">
    <property type="term" value="P:cell division"/>
    <property type="evidence" value="ECO:0007669"/>
    <property type="project" value="InterPro"/>
</dbReference>
<reference evidence="8" key="2">
    <citation type="submission" date="2011-02" db="EMBL/GenBank/DDBJ databases">
        <title>The complete genome of Syntrophobotulus glycolicus DSM 8271.</title>
        <authorList>
            <person name="Lucas S."/>
            <person name="Copeland A."/>
            <person name="Lapidus A."/>
            <person name="Bruce D."/>
            <person name="Goodwin L."/>
            <person name="Pitluck S."/>
            <person name="Kyrpides N."/>
            <person name="Mavromatis K."/>
            <person name="Pagani I."/>
            <person name="Ivanova N."/>
            <person name="Mikhailova N."/>
            <person name="Chertkov O."/>
            <person name="Held B."/>
            <person name="Detter J.C."/>
            <person name="Tapia R."/>
            <person name="Han C."/>
            <person name="Land M."/>
            <person name="Hauser L."/>
            <person name="Markowitz V."/>
            <person name="Cheng J.-F."/>
            <person name="Hugenholtz P."/>
            <person name="Woyke T."/>
            <person name="Wu D."/>
            <person name="Spring S."/>
            <person name="Schroeder M."/>
            <person name="Brambilla E."/>
            <person name="Klenk H.-P."/>
            <person name="Eisen J.A."/>
        </authorList>
    </citation>
    <scope>NUCLEOTIDE SEQUENCE [LARGE SCALE GENOMIC DNA]</scope>
    <source>
        <strain evidence="8">DSM 8271 / FlGlyR</strain>
    </source>
</reference>
<evidence type="ECO:0000313" key="8">
    <source>
        <dbReference type="Proteomes" id="UP000007488"/>
    </source>
</evidence>
<feature type="transmembrane region" description="Helical" evidence="6">
    <location>
        <begin position="12"/>
        <end position="32"/>
    </location>
</feature>
<dbReference type="STRING" id="645991.Sgly_2466"/>
<protein>
    <submittedName>
        <fullName evidence="7">Rod shape-determining protein RodA</fullName>
    </submittedName>
</protein>
<evidence type="ECO:0000256" key="4">
    <source>
        <dbReference type="ARBA" id="ARBA00022989"/>
    </source>
</evidence>
<evidence type="ECO:0000256" key="1">
    <source>
        <dbReference type="ARBA" id="ARBA00004141"/>
    </source>
</evidence>
<organism evidence="7 8">
    <name type="scientific">Syntrophobotulus glycolicus (strain DSM 8271 / FlGlyR)</name>
    <dbReference type="NCBI Taxonomy" id="645991"/>
    <lineage>
        <taxon>Bacteria</taxon>
        <taxon>Bacillati</taxon>
        <taxon>Bacillota</taxon>
        <taxon>Clostridia</taxon>
        <taxon>Eubacteriales</taxon>
        <taxon>Desulfitobacteriaceae</taxon>
        <taxon>Syntrophobotulus</taxon>
    </lineage>
</organism>
<name>F0SVH8_SYNGF</name>
<dbReference type="PANTHER" id="PTHR30474">
    <property type="entry name" value="CELL CYCLE PROTEIN"/>
    <property type="match status" value="1"/>
</dbReference>
<dbReference type="Pfam" id="PF01098">
    <property type="entry name" value="FTSW_RODA_SPOVE"/>
    <property type="match status" value="1"/>
</dbReference>
<keyword evidence="2 6" id="KW-0812">Transmembrane</keyword>